<sequence length="502" mass="55654">MIQVPMDIVHDDDYTQRLPAETLSTIFDSLNLGDLIRCSLVARRWREVAVQHRTYWGAVSVTDNIDGENVPDEKVAQLVRASVELAAAQLSRSSALPVSIGIVVTKEYEGVEALLDLVASNLHRVNDLILSLGARYEAAMFEMLSRPAPILETLAIELVGGANHEVAIRDDFLGGCAPQLNHLSLRNIYMPNKPISHIMRLPELAVASLHGKTAHGAQQPAFPEHIFAVFPDLLQLELNSYPFFQIPNDPTPWMAAGLSRLLRLHFWNSPPTRFLEWRETAGISKISIYEPAPHVLPPLDKHLQGEIALNIDRIHNGHQYITLMEHKRSNPPEWYSGQGPPPAQVQLRKLLYTCTECALTPTVASALSGVVARVARLCCPAVYLSALCSSLVYLPVLQTLVIRVGDDGLYDVERPLAGAPVLSRIIFESAKSDGSEVEVEVDDIVELMNRALPSSALGNLALQLNNIRVDGWDQLHRLSKIFRAPCSEDAMEQDIDFSYCRL</sequence>
<dbReference type="PROSITE" id="PS50181">
    <property type="entry name" value="FBOX"/>
    <property type="match status" value="1"/>
</dbReference>
<accession>A0A165PJW2</accession>
<dbReference type="OrthoDB" id="3156934at2759"/>
<dbReference type="Pfam" id="PF12937">
    <property type="entry name" value="F-box-like"/>
    <property type="match status" value="1"/>
</dbReference>
<protein>
    <recommendedName>
        <fullName evidence="1">F-box domain-containing protein</fullName>
    </recommendedName>
</protein>
<name>A0A165PJW2_EXIGL</name>
<dbReference type="InterPro" id="IPR001810">
    <property type="entry name" value="F-box_dom"/>
</dbReference>
<dbReference type="InterPro" id="IPR036047">
    <property type="entry name" value="F-box-like_dom_sf"/>
</dbReference>
<evidence type="ECO:0000313" key="3">
    <source>
        <dbReference type="Proteomes" id="UP000077266"/>
    </source>
</evidence>
<dbReference type="AlphaFoldDB" id="A0A165PJW2"/>
<dbReference type="Proteomes" id="UP000077266">
    <property type="component" value="Unassembled WGS sequence"/>
</dbReference>
<reference evidence="2 3" key="1">
    <citation type="journal article" date="2016" name="Mol. Biol. Evol.">
        <title>Comparative Genomics of Early-Diverging Mushroom-Forming Fungi Provides Insights into the Origins of Lignocellulose Decay Capabilities.</title>
        <authorList>
            <person name="Nagy L.G."/>
            <person name="Riley R."/>
            <person name="Tritt A."/>
            <person name="Adam C."/>
            <person name="Daum C."/>
            <person name="Floudas D."/>
            <person name="Sun H."/>
            <person name="Yadav J.S."/>
            <person name="Pangilinan J."/>
            <person name="Larsson K.H."/>
            <person name="Matsuura K."/>
            <person name="Barry K."/>
            <person name="Labutti K."/>
            <person name="Kuo R."/>
            <person name="Ohm R.A."/>
            <person name="Bhattacharya S.S."/>
            <person name="Shirouzu T."/>
            <person name="Yoshinaga Y."/>
            <person name="Martin F.M."/>
            <person name="Grigoriev I.V."/>
            <person name="Hibbett D.S."/>
        </authorList>
    </citation>
    <scope>NUCLEOTIDE SEQUENCE [LARGE SCALE GENOMIC DNA]</scope>
    <source>
        <strain evidence="2 3">HHB12029</strain>
    </source>
</reference>
<evidence type="ECO:0000259" key="1">
    <source>
        <dbReference type="PROSITE" id="PS50181"/>
    </source>
</evidence>
<gene>
    <name evidence="2" type="ORF">EXIGLDRAFT_735751</name>
</gene>
<proteinExistence type="predicted"/>
<dbReference type="EMBL" id="KV425889">
    <property type="protein sequence ID" value="KZW02278.1"/>
    <property type="molecule type" value="Genomic_DNA"/>
</dbReference>
<evidence type="ECO:0000313" key="2">
    <source>
        <dbReference type="EMBL" id="KZW02278.1"/>
    </source>
</evidence>
<dbReference type="InParanoid" id="A0A165PJW2"/>
<feature type="domain" description="F-box" evidence="1">
    <location>
        <begin position="12"/>
        <end position="59"/>
    </location>
</feature>
<organism evidence="2 3">
    <name type="scientific">Exidia glandulosa HHB12029</name>
    <dbReference type="NCBI Taxonomy" id="1314781"/>
    <lineage>
        <taxon>Eukaryota</taxon>
        <taxon>Fungi</taxon>
        <taxon>Dikarya</taxon>
        <taxon>Basidiomycota</taxon>
        <taxon>Agaricomycotina</taxon>
        <taxon>Agaricomycetes</taxon>
        <taxon>Auriculariales</taxon>
        <taxon>Exidiaceae</taxon>
        <taxon>Exidia</taxon>
    </lineage>
</organism>
<dbReference type="Gene3D" id="1.20.1280.50">
    <property type="match status" value="1"/>
</dbReference>
<dbReference type="SUPFAM" id="SSF81383">
    <property type="entry name" value="F-box domain"/>
    <property type="match status" value="1"/>
</dbReference>
<keyword evidence="3" id="KW-1185">Reference proteome</keyword>